<dbReference type="Pfam" id="PF03412">
    <property type="entry name" value="Peptidase_C39"/>
    <property type="match status" value="1"/>
</dbReference>
<dbReference type="Gene3D" id="1.20.1560.10">
    <property type="entry name" value="ABC transporter type 1, transmembrane domain"/>
    <property type="match status" value="1"/>
</dbReference>
<dbReference type="PROSITE" id="PS50893">
    <property type="entry name" value="ABC_TRANSPORTER_2"/>
    <property type="match status" value="1"/>
</dbReference>
<evidence type="ECO:0000256" key="5">
    <source>
        <dbReference type="ARBA" id="ARBA00022741"/>
    </source>
</evidence>
<keyword evidence="9 10" id="KW-0472">Membrane</keyword>
<feature type="transmembrane region" description="Helical" evidence="10">
    <location>
        <begin position="413"/>
        <end position="440"/>
    </location>
</feature>
<dbReference type="PANTHER" id="PTHR43394">
    <property type="entry name" value="ATP-DEPENDENT PERMEASE MDL1, MITOCHONDRIAL"/>
    <property type="match status" value="1"/>
</dbReference>
<dbReference type="Proteomes" id="UP000255469">
    <property type="component" value="Unassembled WGS sequence"/>
</dbReference>
<evidence type="ECO:0000256" key="7">
    <source>
        <dbReference type="ARBA" id="ARBA00022840"/>
    </source>
</evidence>
<evidence type="ECO:0000256" key="3">
    <source>
        <dbReference type="ARBA" id="ARBA00022475"/>
    </source>
</evidence>
<dbReference type="CDD" id="cd18571">
    <property type="entry name" value="ABC_6TM_peptidase_like"/>
    <property type="match status" value="1"/>
</dbReference>
<feature type="transmembrane region" description="Helical" evidence="10">
    <location>
        <begin position="314"/>
        <end position="335"/>
    </location>
</feature>
<dbReference type="GO" id="GO:0008233">
    <property type="term" value="F:peptidase activity"/>
    <property type="evidence" value="ECO:0007669"/>
    <property type="project" value="InterPro"/>
</dbReference>
<dbReference type="PROSITE" id="PS50990">
    <property type="entry name" value="PEPTIDASE_C39"/>
    <property type="match status" value="1"/>
</dbReference>
<dbReference type="EMBL" id="UGTM01000001">
    <property type="protein sequence ID" value="SUB87173.1"/>
    <property type="molecule type" value="Genomic_DNA"/>
</dbReference>
<keyword evidence="5" id="KW-0547">Nucleotide-binding</keyword>
<evidence type="ECO:0000256" key="2">
    <source>
        <dbReference type="ARBA" id="ARBA00022448"/>
    </source>
</evidence>
<keyword evidence="6 14" id="KW-0378">Hydrolase</keyword>
<organism evidence="14 15">
    <name type="scientific">Prevotella denticola</name>
    <dbReference type="NCBI Taxonomy" id="28129"/>
    <lineage>
        <taxon>Bacteria</taxon>
        <taxon>Pseudomonadati</taxon>
        <taxon>Bacteroidota</taxon>
        <taxon>Bacteroidia</taxon>
        <taxon>Bacteroidales</taxon>
        <taxon>Prevotellaceae</taxon>
        <taxon>Prevotella</taxon>
    </lineage>
</organism>
<dbReference type="Pfam" id="PF00005">
    <property type="entry name" value="ABC_tran"/>
    <property type="match status" value="1"/>
</dbReference>
<reference evidence="14 15" key="1">
    <citation type="submission" date="2018-06" db="EMBL/GenBank/DDBJ databases">
        <authorList>
            <consortium name="Pathogen Informatics"/>
            <person name="Doyle S."/>
        </authorList>
    </citation>
    <scope>NUCLEOTIDE SEQUENCE [LARGE SCALE GENOMIC DNA]</scope>
    <source>
        <strain evidence="14 15">NCTC13067</strain>
    </source>
</reference>
<evidence type="ECO:0000259" key="12">
    <source>
        <dbReference type="PROSITE" id="PS50929"/>
    </source>
</evidence>
<gene>
    <name evidence="14" type="primary">lagD</name>
    <name evidence="14" type="ORF">NCTC13067_00838</name>
</gene>
<dbReference type="InterPro" id="IPR039421">
    <property type="entry name" value="Type_1_exporter"/>
</dbReference>
<dbReference type="AlphaFoldDB" id="A0A379E378"/>
<dbReference type="SUPFAM" id="SSF90123">
    <property type="entry name" value="ABC transporter transmembrane region"/>
    <property type="match status" value="1"/>
</dbReference>
<dbReference type="CDD" id="cd02418">
    <property type="entry name" value="Peptidase_C39B"/>
    <property type="match status" value="1"/>
</dbReference>
<accession>A0A379E378</accession>
<dbReference type="Pfam" id="PF00664">
    <property type="entry name" value="ABC_membrane"/>
    <property type="match status" value="1"/>
</dbReference>
<feature type="transmembrane region" description="Helical" evidence="10">
    <location>
        <begin position="213"/>
        <end position="231"/>
    </location>
</feature>
<dbReference type="InterPro" id="IPR036640">
    <property type="entry name" value="ABC1_TM_sf"/>
</dbReference>
<dbReference type="PROSITE" id="PS00211">
    <property type="entry name" value="ABC_TRANSPORTER_1"/>
    <property type="match status" value="1"/>
</dbReference>
<keyword evidence="2" id="KW-0813">Transport</keyword>
<dbReference type="GO" id="GO:0015421">
    <property type="term" value="F:ABC-type oligopeptide transporter activity"/>
    <property type="evidence" value="ECO:0007669"/>
    <property type="project" value="TreeGrafter"/>
</dbReference>
<dbReference type="InterPro" id="IPR003439">
    <property type="entry name" value="ABC_transporter-like_ATP-bd"/>
</dbReference>
<feature type="domain" description="ABC transporter" evidence="11">
    <location>
        <begin position="496"/>
        <end position="732"/>
    </location>
</feature>
<keyword evidence="3" id="KW-1003">Cell membrane</keyword>
<protein>
    <submittedName>
        <fullName evidence="14">Lactococcin-G-processing and transport ATP-binding protein LagD</fullName>
        <ecNumber evidence="14">3.4.22.-</ecNumber>
    </submittedName>
</protein>
<sequence length="738" mass="83853">MSFAIKRQRDAMDCGPSCLAMIAKHYGQQADKEQLRKICSLGKEGVSLLGISKAAENLGFKTIGGRLSFEMLYQEDPMPCIIHWNQNHFVVVYKIKKHNKGKYTVYVADPGKGLVTYTKEEFCEHWVSTKTNGEEKGIVLLLEPTEQFYAQNDTKAVPTQRRVKFLWSYLKKYKRFFTQLILGLLLGSLLQLVFPFLTQAIVDTGIGGKDVGFVWLVLLAEMMLLFSRTAIDFIRSKILLHISTRINISLISDFFIKLMKLPMKFFDTKLMGDLLQRIEDHRRVEQFLTSSSLSLLFSFFTFLIFGVVLAVYNLGIFLVFLFGTSLYASWIILFLKKRRQLDYKYFEQAGRNRNVTYQLIGGMQEIKLQGCEQRKRWEWEDVQADLFKVNLQSLNLQQVQQAGSITINEVKNILITVLAATAVIHGNMTLGMMLAVQYIIGQLNSPVEQLIQFIYSWQDVSISLDRMNEIHTETNEENVERTHTAYTDKTTEGHSLTIKDLFFKYDIYSPKDILSDINLSIPNGKVTAIVGASGSGKTTLVKLLLGFYEPLNGSIQIGNANLSEYNLGWWRSQCGAVMQEGYLFSDTIARNIAISDDEPDIERIRHAARVANIADYIEALPLAYNTMIGQDGQGISQGQRQRILIARVVYKNPMFVFLDEATNALDANNERAITENLSEFYKGKTVVVVAHRLSTVRNADQIVVLDEGKITEVGTHEELTSKRGKYFALVKNQLELGN</sequence>
<keyword evidence="4 10" id="KW-0812">Transmembrane</keyword>
<dbReference type="GO" id="GO:0006508">
    <property type="term" value="P:proteolysis"/>
    <property type="evidence" value="ECO:0007669"/>
    <property type="project" value="InterPro"/>
</dbReference>
<feature type="domain" description="ABC transmembrane type-1" evidence="12">
    <location>
        <begin position="180"/>
        <end position="459"/>
    </location>
</feature>
<keyword evidence="7 14" id="KW-0067">ATP-binding</keyword>
<dbReference type="InterPro" id="IPR011527">
    <property type="entry name" value="ABC1_TM_dom"/>
</dbReference>
<evidence type="ECO:0000256" key="4">
    <source>
        <dbReference type="ARBA" id="ARBA00022692"/>
    </source>
</evidence>
<evidence type="ECO:0000313" key="15">
    <source>
        <dbReference type="Proteomes" id="UP000255469"/>
    </source>
</evidence>
<evidence type="ECO:0000256" key="9">
    <source>
        <dbReference type="ARBA" id="ARBA00023136"/>
    </source>
</evidence>
<dbReference type="SUPFAM" id="SSF52540">
    <property type="entry name" value="P-loop containing nucleoside triphosphate hydrolases"/>
    <property type="match status" value="1"/>
</dbReference>
<dbReference type="InterPro" id="IPR027417">
    <property type="entry name" value="P-loop_NTPase"/>
</dbReference>
<dbReference type="InterPro" id="IPR017871">
    <property type="entry name" value="ABC_transporter-like_CS"/>
</dbReference>
<dbReference type="GeneID" id="66711807"/>
<dbReference type="Gene3D" id="3.90.70.10">
    <property type="entry name" value="Cysteine proteinases"/>
    <property type="match status" value="1"/>
</dbReference>
<feature type="domain" description="Peptidase C39" evidence="13">
    <location>
        <begin position="8"/>
        <end position="133"/>
    </location>
</feature>
<evidence type="ECO:0000259" key="11">
    <source>
        <dbReference type="PROSITE" id="PS50893"/>
    </source>
</evidence>
<evidence type="ECO:0000313" key="14">
    <source>
        <dbReference type="EMBL" id="SUB87173.1"/>
    </source>
</evidence>
<proteinExistence type="predicted"/>
<dbReference type="RefSeq" id="WP_006948484.1">
    <property type="nucleotide sequence ID" value="NZ_CP072371.1"/>
</dbReference>
<dbReference type="PROSITE" id="PS50929">
    <property type="entry name" value="ABC_TM1F"/>
    <property type="match status" value="1"/>
</dbReference>
<keyword evidence="8 10" id="KW-1133">Transmembrane helix</keyword>
<feature type="transmembrane region" description="Helical" evidence="10">
    <location>
        <begin position="180"/>
        <end position="201"/>
    </location>
</feature>
<dbReference type="GO" id="GO:0005524">
    <property type="term" value="F:ATP binding"/>
    <property type="evidence" value="ECO:0007669"/>
    <property type="project" value="UniProtKB-KW"/>
</dbReference>
<evidence type="ECO:0000256" key="6">
    <source>
        <dbReference type="ARBA" id="ARBA00022801"/>
    </source>
</evidence>
<name>A0A379E378_9BACT</name>
<evidence type="ECO:0000256" key="8">
    <source>
        <dbReference type="ARBA" id="ARBA00022989"/>
    </source>
</evidence>
<comment type="subcellular location">
    <subcellularLocation>
        <location evidence="1">Cell membrane</location>
        <topology evidence="1">Multi-pass membrane protein</topology>
    </subcellularLocation>
</comment>
<evidence type="ECO:0000259" key="13">
    <source>
        <dbReference type="PROSITE" id="PS50990"/>
    </source>
</evidence>
<feature type="transmembrane region" description="Helical" evidence="10">
    <location>
        <begin position="287"/>
        <end position="308"/>
    </location>
</feature>
<dbReference type="SMART" id="SM00382">
    <property type="entry name" value="AAA"/>
    <property type="match status" value="1"/>
</dbReference>
<dbReference type="InterPro" id="IPR005074">
    <property type="entry name" value="Peptidase_C39"/>
</dbReference>
<dbReference type="FunFam" id="3.40.50.300:FF:000299">
    <property type="entry name" value="ABC transporter ATP-binding protein/permease"/>
    <property type="match status" value="1"/>
</dbReference>
<dbReference type="PANTHER" id="PTHR43394:SF1">
    <property type="entry name" value="ATP-BINDING CASSETTE SUB-FAMILY B MEMBER 10, MITOCHONDRIAL"/>
    <property type="match status" value="1"/>
</dbReference>
<dbReference type="Gene3D" id="3.40.50.300">
    <property type="entry name" value="P-loop containing nucleotide triphosphate hydrolases"/>
    <property type="match status" value="1"/>
</dbReference>
<evidence type="ECO:0000256" key="10">
    <source>
        <dbReference type="SAM" id="Phobius"/>
    </source>
</evidence>
<dbReference type="GO" id="GO:0016887">
    <property type="term" value="F:ATP hydrolysis activity"/>
    <property type="evidence" value="ECO:0007669"/>
    <property type="project" value="InterPro"/>
</dbReference>
<evidence type="ECO:0000256" key="1">
    <source>
        <dbReference type="ARBA" id="ARBA00004651"/>
    </source>
</evidence>
<dbReference type="InterPro" id="IPR003593">
    <property type="entry name" value="AAA+_ATPase"/>
</dbReference>
<dbReference type="EC" id="3.4.22.-" evidence="14"/>
<dbReference type="GO" id="GO:0005886">
    <property type="term" value="C:plasma membrane"/>
    <property type="evidence" value="ECO:0007669"/>
    <property type="project" value="UniProtKB-SubCell"/>
</dbReference>